<evidence type="ECO:0000313" key="2">
    <source>
        <dbReference type="Proteomes" id="UP001054945"/>
    </source>
</evidence>
<sequence>MLSSGLGNPFEFNDFVSKSLEDVVWSSQITLAEIVNLLYCNFLFQKENQRLISSKRTEMRSATLGNEIDRCFLMAKVLESFATTKSSIYAGSRPIHNLKSWEYDAFYPQGLLAAGCQSALELAGHNEKVQEQAFEFGSCFTLAIKVRLMLIFNSFGTTKTSHSSFINILGFLQLLVALIVTIRKSGISLQLTSGKTLLNLDYNELNTILMNNAAMDEARRQLTAYVEKATNILEEFENFKNYEIIELLLKLVEH</sequence>
<proteinExistence type="predicted"/>
<dbReference type="Proteomes" id="UP001054945">
    <property type="component" value="Unassembled WGS sequence"/>
</dbReference>
<accession>A0AAV4TUB3</accession>
<comment type="caution">
    <text evidence="1">The sequence shown here is derived from an EMBL/GenBank/DDBJ whole genome shotgun (WGS) entry which is preliminary data.</text>
</comment>
<protein>
    <submittedName>
        <fullName evidence="1">Decaprenyl-diphosphate synthase subunit 2</fullName>
    </submittedName>
</protein>
<gene>
    <name evidence="1" type="primary">PDSS2</name>
    <name evidence="1" type="ORF">CEXT_470691</name>
</gene>
<keyword evidence="2" id="KW-1185">Reference proteome</keyword>
<dbReference type="EMBL" id="BPLR01011950">
    <property type="protein sequence ID" value="GIY50173.1"/>
    <property type="molecule type" value="Genomic_DNA"/>
</dbReference>
<dbReference type="AlphaFoldDB" id="A0AAV4TUB3"/>
<name>A0AAV4TUB3_CAEEX</name>
<organism evidence="1 2">
    <name type="scientific">Caerostris extrusa</name>
    <name type="common">Bark spider</name>
    <name type="synonym">Caerostris bankana</name>
    <dbReference type="NCBI Taxonomy" id="172846"/>
    <lineage>
        <taxon>Eukaryota</taxon>
        <taxon>Metazoa</taxon>
        <taxon>Ecdysozoa</taxon>
        <taxon>Arthropoda</taxon>
        <taxon>Chelicerata</taxon>
        <taxon>Arachnida</taxon>
        <taxon>Araneae</taxon>
        <taxon>Araneomorphae</taxon>
        <taxon>Entelegynae</taxon>
        <taxon>Araneoidea</taxon>
        <taxon>Araneidae</taxon>
        <taxon>Caerostris</taxon>
    </lineage>
</organism>
<reference evidence="1 2" key="1">
    <citation type="submission" date="2021-06" db="EMBL/GenBank/DDBJ databases">
        <title>Caerostris extrusa draft genome.</title>
        <authorList>
            <person name="Kono N."/>
            <person name="Arakawa K."/>
        </authorList>
    </citation>
    <scope>NUCLEOTIDE SEQUENCE [LARGE SCALE GENOMIC DNA]</scope>
</reference>
<evidence type="ECO:0000313" key="1">
    <source>
        <dbReference type="EMBL" id="GIY50173.1"/>
    </source>
</evidence>